<proteinExistence type="predicted"/>
<dbReference type="EMBL" id="BARS01025612">
    <property type="protein sequence ID" value="GAG06128.1"/>
    <property type="molecule type" value="Genomic_DNA"/>
</dbReference>
<protein>
    <submittedName>
        <fullName evidence="1">Uncharacterized protein</fullName>
    </submittedName>
</protein>
<evidence type="ECO:0000313" key="1">
    <source>
        <dbReference type="EMBL" id="GAG06128.1"/>
    </source>
</evidence>
<accession>X0V0S0</accession>
<sequence>AMRIMVISITNGILAKDWYPAENVDKEFGIYYSNEKGGKIFWTYNQLEDLYIRKNNELMRFKR</sequence>
<comment type="caution">
    <text evidence="1">The sequence shown here is derived from an EMBL/GenBank/DDBJ whole genome shotgun (WGS) entry which is preliminary data.</text>
</comment>
<gene>
    <name evidence="1" type="ORF">S01H1_40448</name>
</gene>
<reference evidence="1" key="1">
    <citation type="journal article" date="2014" name="Front. Microbiol.">
        <title>High frequency of phylogenetically diverse reductive dehalogenase-homologous genes in deep subseafloor sedimentary metagenomes.</title>
        <authorList>
            <person name="Kawai M."/>
            <person name="Futagami T."/>
            <person name="Toyoda A."/>
            <person name="Takaki Y."/>
            <person name="Nishi S."/>
            <person name="Hori S."/>
            <person name="Arai W."/>
            <person name="Tsubouchi T."/>
            <person name="Morono Y."/>
            <person name="Uchiyama I."/>
            <person name="Ito T."/>
            <person name="Fujiyama A."/>
            <person name="Inagaki F."/>
            <person name="Takami H."/>
        </authorList>
    </citation>
    <scope>NUCLEOTIDE SEQUENCE</scope>
    <source>
        <strain evidence="1">Expedition CK06-06</strain>
    </source>
</reference>
<organism evidence="1">
    <name type="scientific">marine sediment metagenome</name>
    <dbReference type="NCBI Taxonomy" id="412755"/>
    <lineage>
        <taxon>unclassified sequences</taxon>
        <taxon>metagenomes</taxon>
        <taxon>ecological metagenomes</taxon>
    </lineage>
</organism>
<feature type="non-terminal residue" evidence="1">
    <location>
        <position position="1"/>
    </location>
</feature>
<dbReference type="AlphaFoldDB" id="X0V0S0"/>
<name>X0V0S0_9ZZZZ</name>